<evidence type="ECO:0000313" key="1">
    <source>
        <dbReference type="EMBL" id="AKE38009.1"/>
    </source>
</evidence>
<dbReference type="Pfam" id="PF21893">
    <property type="entry name" value="DUF6918"/>
    <property type="match status" value="1"/>
</dbReference>
<dbReference type="RefSeq" id="WP_035106112.1">
    <property type="nucleotide sequence ID" value="NZ_CP011311.1"/>
</dbReference>
<dbReference type="EMBL" id="CP011311">
    <property type="protein sequence ID" value="AKE38009.1"/>
    <property type="molecule type" value="Genomic_DNA"/>
</dbReference>
<dbReference type="OrthoDB" id="530636at2"/>
<dbReference type="Proteomes" id="UP000033566">
    <property type="component" value="Chromosome"/>
</dbReference>
<dbReference type="KEGG" id="ccj:UL81_00060"/>
<dbReference type="AlphaFoldDB" id="A0A0F6T9U5"/>
<protein>
    <submittedName>
        <fullName evidence="1">Uncharacterized protein</fullName>
    </submittedName>
</protein>
<reference evidence="1 2" key="1">
    <citation type="journal article" date="2015" name="Genome Announc.">
        <title>Complete Genome Sequence of Corynebacterium camporealensis DSM 44610, Isolated from the Milk of a Manchega Sheep with Subclinical Mastitis.</title>
        <authorList>
            <person name="Ruckert C."/>
            <person name="Albersmeier A."/>
            <person name="Winkler A."/>
            <person name="Tauch A."/>
        </authorList>
    </citation>
    <scope>NUCLEOTIDE SEQUENCE [LARGE SCALE GENOMIC DNA]</scope>
    <source>
        <strain evidence="1 2">DSM 44610</strain>
    </source>
</reference>
<dbReference type="InterPro" id="IPR054211">
    <property type="entry name" value="DUF6918"/>
</dbReference>
<gene>
    <name evidence="1" type="ORF">UL81_00060</name>
</gene>
<dbReference type="STRING" id="161896.UL81_00060"/>
<name>A0A0F6T9U5_9CORY</name>
<sequence length="145" mass="15871">MSNLSQLLESGTRPQVVEDLTNFAEKSIAEQSGIAGMALKGAVATAKKVKSDVVAKAVNALLPDVLNEMEPHWQEFDSSRSDDFGAFLSTRSKDVTDSILNVADRKADEVNNNTLTKTYKSLRSKAAKILEPKIPELANILQRHM</sequence>
<dbReference type="PATRIC" id="fig|161896.4.peg.12"/>
<accession>A0A0F6T9U5</accession>
<keyword evidence="2" id="KW-1185">Reference proteome</keyword>
<proteinExistence type="predicted"/>
<evidence type="ECO:0000313" key="2">
    <source>
        <dbReference type="Proteomes" id="UP000033566"/>
    </source>
</evidence>
<dbReference type="HOGENOM" id="CLU_120382_0_0_11"/>
<organism evidence="1 2">
    <name type="scientific">Corynebacterium camporealensis</name>
    <dbReference type="NCBI Taxonomy" id="161896"/>
    <lineage>
        <taxon>Bacteria</taxon>
        <taxon>Bacillati</taxon>
        <taxon>Actinomycetota</taxon>
        <taxon>Actinomycetes</taxon>
        <taxon>Mycobacteriales</taxon>
        <taxon>Corynebacteriaceae</taxon>
        <taxon>Corynebacterium</taxon>
    </lineage>
</organism>